<evidence type="ECO:0000313" key="3">
    <source>
        <dbReference type="EMBL" id="PEN06263.1"/>
    </source>
</evidence>
<proteinExistence type="predicted"/>
<evidence type="ECO:0000256" key="1">
    <source>
        <dbReference type="SAM" id="MobiDB-lite"/>
    </source>
</evidence>
<feature type="region of interest" description="Disordered" evidence="1">
    <location>
        <begin position="70"/>
        <end position="103"/>
    </location>
</feature>
<keyword evidence="2" id="KW-0472">Membrane</keyword>
<feature type="compositionally biased region" description="Low complexity" evidence="1">
    <location>
        <begin position="90"/>
        <end position="103"/>
    </location>
</feature>
<name>A0A2H3NZG1_9BACT</name>
<feature type="transmembrane region" description="Helical" evidence="2">
    <location>
        <begin position="40"/>
        <end position="60"/>
    </location>
</feature>
<keyword evidence="4" id="KW-1185">Reference proteome</keyword>
<dbReference type="Proteomes" id="UP000221024">
    <property type="component" value="Unassembled WGS sequence"/>
</dbReference>
<feature type="transmembrane region" description="Helical" evidence="2">
    <location>
        <begin position="12"/>
        <end position="34"/>
    </location>
</feature>
<sequence length="103" mass="10602">MSNANASFEWPAWVQAGLFFVLAFGGIQGVSAMLQGTITLPALVSALIAALTGAGIVYSYEWRRQAGVFDPPPAPKAEASEETDVRAPNAEASASSAQDAASS</sequence>
<accession>A0A2H3NZG1</accession>
<evidence type="ECO:0000313" key="4">
    <source>
        <dbReference type="Proteomes" id="UP000221024"/>
    </source>
</evidence>
<protein>
    <submittedName>
        <fullName evidence="3">Uncharacterized protein</fullName>
    </submittedName>
</protein>
<reference evidence="3 4" key="1">
    <citation type="submission" date="2017-10" db="EMBL/GenBank/DDBJ databases">
        <title>Draft genome of Longimonas halophila.</title>
        <authorList>
            <person name="Goh K.M."/>
            <person name="Shamsir M.S."/>
            <person name="Lim S.W."/>
        </authorList>
    </citation>
    <scope>NUCLEOTIDE SEQUENCE [LARGE SCALE GENOMIC DNA]</scope>
    <source>
        <strain evidence="3 4">KCTC 42399</strain>
    </source>
</reference>
<keyword evidence="2" id="KW-0812">Transmembrane</keyword>
<dbReference type="RefSeq" id="WP_098062611.1">
    <property type="nucleotide sequence ID" value="NZ_PDEP01000009.1"/>
</dbReference>
<gene>
    <name evidence="3" type="ORF">CRI93_10595</name>
</gene>
<dbReference type="EMBL" id="PDEP01000009">
    <property type="protein sequence ID" value="PEN06263.1"/>
    <property type="molecule type" value="Genomic_DNA"/>
</dbReference>
<comment type="caution">
    <text evidence="3">The sequence shown here is derived from an EMBL/GenBank/DDBJ whole genome shotgun (WGS) entry which is preliminary data.</text>
</comment>
<organism evidence="3 4">
    <name type="scientific">Longimonas halophila</name>
    <dbReference type="NCBI Taxonomy" id="1469170"/>
    <lineage>
        <taxon>Bacteria</taxon>
        <taxon>Pseudomonadati</taxon>
        <taxon>Rhodothermota</taxon>
        <taxon>Rhodothermia</taxon>
        <taxon>Rhodothermales</taxon>
        <taxon>Salisaetaceae</taxon>
        <taxon>Longimonas</taxon>
    </lineage>
</organism>
<evidence type="ECO:0000256" key="2">
    <source>
        <dbReference type="SAM" id="Phobius"/>
    </source>
</evidence>
<keyword evidence="2" id="KW-1133">Transmembrane helix</keyword>
<dbReference type="AlphaFoldDB" id="A0A2H3NZG1"/>